<protein>
    <submittedName>
        <fullName evidence="1">Uncharacterized protein</fullName>
    </submittedName>
</protein>
<dbReference type="Proteomes" id="UP000199428">
    <property type="component" value="Unassembled WGS sequence"/>
</dbReference>
<reference evidence="1 2" key="1">
    <citation type="submission" date="2016-10" db="EMBL/GenBank/DDBJ databases">
        <authorList>
            <person name="de Groot N.N."/>
        </authorList>
    </citation>
    <scope>NUCLEOTIDE SEQUENCE [LARGE SCALE GENOMIC DNA]</scope>
    <source>
        <strain evidence="1 2">DSM 10317</strain>
    </source>
</reference>
<evidence type="ECO:0000313" key="1">
    <source>
        <dbReference type="EMBL" id="SCZ77059.1"/>
    </source>
</evidence>
<dbReference type="AlphaFoldDB" id="A0A1G5RUP8"/>
<organism evidence="1 2">
    <name type="scientific">Pseudobutyrivibrio xylanivorans</name>
    <dbReference type="NCBI Taxonomy" id="185007"/>
    <lineage>
        <taxon>Bacteria</taxon>
        <taxon>Bacillati</taxon>
        <taxon>Bacillota</taxon>
        <taxon>Clostridia</taxon>
        <taxon>Lachnospirales</taxon>
        <taxon>Lachnospiraceae</taxon>
        <taxon>Pseudobutyrivibrio</taxon>
    </lineage>
</organism>
<accession>A0A1G5RUP8</accession>
<name>A0A1G5RUP8_PSEXY</name>
<gene>
    <name evidence="1" type="ORF">SAMN02910350_00583</name>
</gene>
<dbReference type="EMBL" id="FMWK01000002">
    <property type="protein sequence ID" value="SCZ77059.1"/>
    <property type="molecule type" value="Genomic_DNA"/>
</dbReference>
<evidence type="ECO:0000313" key="2">
    <source>
        <dbReference type="Proteomes" id="UP000199428"/>
    </source>
</evidence>
<dbReference type="RefSeq" id="WP_090161067.1">
    <property type="nucleotide sequence ID" value="NZ_FMWK01000002.1"/>
</dbReference>
<sequence>MRGTTGFNRILASIAIIATVLVVLVSGVLLAENAGHHCDCQEHCPVCSLILQCEQNIKTIGSGLIAVATVIFVAHAMTELVTAFEYQSVQTTLVSQKVRLDS</sequence>
<proteinExistence type="predicted"/>